<protein>
    <submittedName>
        <fullName evidence="1">Uncharacterized protein</fullName>
    </submittedName>
</protein>
<dbReference type="AlphaFoldDB" id="A0A2S2DUR3"/>
<evidence type="ECO:0000313" key="2">
    <source>
        <dbReference type="Proteomes" id="UP000245468"/>
    </source>
</evidence>
<organism evidence="1 2">
    <name type="scientific">Aquirufa nivalisilvae</name>
    <dbReference type="NCBI Taxonomy" id="2516557"/>
    <lineage>
        <taxon>Bacteria</taxon>
        <taxon>Pseudomonadati</taxon>
        <taxon>Bacteroidota</taxon>
        <taxon>Cytophagia</taxon>
        <taxon>Cytophagales</taxon>
        <taxon>Flectobacillaceae</taxon>
        <taxon>Aquirufa</taxon>
    </lineage>
</organism>
<dbReference type="OrthoDB" id="963633at2"/>
<sequence>MFLNLKRIPELVIAALLVLGLILVYCYVLYQNGTIPIGGKKAPSYVIVLFFQWFLVQRGMKRRDTQSVHFLHLFVYQYVFVILVSILTYSFFYWFYQSSEGLNILNEYIRLSLSELAQYQKVIVQQEGQSYFLELKNNISQINAFSIAKDDFFQKLALSFLPNLLISLYYKRS</sequence>
<gene>
    <name evidence="1" type="ORF">HME7025_01289</name>
</gene>
<keyword evidence="2" id="KW-1185">Reference proteome</keyword>
<proteinExistence type="predicted"/>
<name>A0A2S2DUR3_9BACT</name>
<dbReference type="KEGG" id="psez:HME7025_01289"/>
<dbReference type="EMBL" id="CP029346">
    <property type="protein sequence ID" value="AWL09151.1"/>
    <property type="molecule type" value="Genomic_DNA"/>
</dbReference>
<evidence type="ECO:0000313" key="1">
    <source>
        <dbReference type="EMBL" id="AWL09151.1"/>
    </source>
</evidence>
<dbReference type="RefSeq" id="WP_109322850.1">
    <property type="nucleotide sequence ID" value="NZ_CP029346.1"/>
</dbReference>
<accession>A0A2S2DUR3</accession>
<reference evidence="2" key="1">
    <citation type="submission" date="2018-05" db="EMBL/GenBank/DDBJ databases">
        <title>Pseudarcicella sp. HME7025 Genome sequencing and assembly.</title>
        <authorList>
            <person name="Kim H."/>
            <person name="Kang H."/>
            <person name="Joh K."/>
        </authorList>
    </citation>
    <scope>NUCLEOTIDE SEQUENCE [LARGE SCALE GENOMIC DNA]</scope>
    <source>
        <strain evidence="2">HME7025</strain>
    </source>
</reference>
<dbReference type="Proteomes" id="UP000245468">
    <property type="component" value="Chromosome"/>
</dbReference>